<accession>A0A089HRN8</accession>
<dbReference type="Proteomes" id="UP000029409">
    <property type="component" value="Chromosome"/>
</dbReference>
<sequence>MHEAAIVESALELILAKAEEHHLTKIRRITAKVGELSGALPEAMQFVFLNASQGTIAEGSDFIIEQVEATASCGSCDITFPIRFYHPVCPSCGGLDNQVLTGYELYIDTMEGD</sequence>
<evidence type="ECO:0000256" key="3">
    <source>
        <dbReference type="ARBA" id="ARBA00022833"/>
    </source>
</evidence>
<dbReference type="GO" id="GO:0008270">
    <property type="term" value="F:zinc ion binding"/>
    <property type="evidence" value="ECO:0007669"/>
    <property type="project" value="UniProtKB-UniRule"/>
</dbReference>
<dbReference type="STRING" id="44251.PDUR_18920"/>
<keyword evidence="6" id="KW-1185">Reference proteome</keyword>
<dbReference type="Pfam" id="PF01155">
    <property type="entry name" value="HypA"/>
    <property type="match status" value="1"/>
</dbReference>
<dbReference type="PANTHER" id="PTHR34535">
    <property type="entry name" value="HYDROGENASE MATURATION FACTOR HYPA"/>
    <property type="match status" value="1"/>
</dbReference>
<evidence type="ECO:0000313" key="5">
    <source>
        <dbReference type="EMBL" id="AIQ13757.1"/>
    </source>
</evidence>
<dbReference type="GO" id="GO:0051604">
    <property type="term" value="P:protein maturation"/>
    <property type="evidence" value="ECO:0007669"/>
    <property type="project" value="InterPro"/>
</dbReference>
<proteinExistence type="inferred from homology"/>
<protein>
    <recommendedName>
        <fullName evidence="4">Hydrogenase maturation factor HypA</fullName>
    </recommendedName>
</protein>
<keyword evidence="2 4" id="KW-0479">Metal-binding</keyword>
<evidence type="ECO:0000256" key="4">
    <source>
        <dbReference type="HAMAP-Rule" id="MF_00213"/>
    </source>
</evidence>
<name>A0A089HRN8_PAEDU</name>
<comment type="function">
    <text evidence="4">Involved in the maturation of [NiFe] hydrogenases. Required for nickel insertion into the metal center of the hydrogenase.</text>
</comment>
<feature type="binding site" evidence="4">
    <location>
        <position position="92"/>
    </location>
    <ligand>
        <name>Zn(2+)</name>
        <dbReference type="ChEBI" id="CHEBI:29105"/>
    </ligand>
</feature>
<dbReference type="EMBL" id="CP009288">
    <property type="protein sequence ID" value="AIQ13757.1"/>
    <property type="molecule type" value="Genomic_DNA"/>
</dbReference>
<dbReference type="GO" id="GO:0016151">
    <property type="term" value="F:nickel cation binding"/>
    <property type="evidence" value="ECO:0007669"/>
    <property type="project" value="UniProtKB-UniRule"/>
</dbReference>
<feature type="binding site" evidence="4">
    <location>
        <position position="76"/>
    </location>
    <ligand>
        <name>Zn(2+)</name>
        <dbReference type="ChEBI" id="CHEBI:29105"/>
    </ligand>
</feature>
<dbReference type="Gene3D" id="3.30.2320.80">
    <property type="match status" value="1"/>
</dbReference>
<feature type="binding site" evidence="4">
    <location>
        <position position="73"/>
    </location>
    <ligand>
        <name>Zn(2+)</name>
        <dbReference type="ChEBI" id="CHEBI:29105"/>
    </ligand>
</feature>
<dbReference type="PANTHER" id="PTHR34535:SF3">
    <property type="entry name" value="HYDROGENASE MATURATION FACTOR HYPA"/>
    <property type="match status" value="1"/>
</dbReference>
<dbReference type="RefSeq" id="WP_042207553.1">
    <property type="nucleotide sequence ID" value="NZ_CP009288.1"/>
</dbReference>
<feature type="binding site" evidence="4">
    <location>
        <position position="2"/>
    </location>
    <ligand>
        <name>Ni(2+)</name>
        <dbReference type="ChEBI" id="CHEBI:49786"/>
    </ligand>
</feature>
<evidence type="ECO:0000256" key="1">
    <source>
        <dbReference type="ARBA" id="ARBA00022596"/>
    </source>
</evidence>
<evidence type="ECO:0000256" key="2">
    <source>
        <dbReference type="ARBA" id="ARBA00022723"/>
    </source>
</evidence>
<evidence type="ECO:0000313" key="6">
    <source>
        <dbReference type="Proteomes" id="UP000029409"/>
    </source>
</evidence>
<dbReference type="eggNOG" id="COG0375">
    <property type="taxonomic scope" value="Bacteria"/>
</dbReference>
<dbReference type="HAMAP" id="MF_00213">
    <property type="entry name" value="HypA_HybF"/>
    <property type="match status" value="1"/>
</dbReference>
<gene>
    <name evidence="4" type="primary">hypA</name>
    <name evidence="5" type="ORF">PDUR_18920</name>
</gene>
<keyword evidence="1 4" id="KW-0533">Nickel</keyword>
<comment type="similarity">
    <text evidence="4">Belongs to the HypA/HybF family.</text>
</comment>
<keyword evidence="3 4" id="KW-0862">Zinc</keyword>
<reference evidence="5 6" key="1">
    <citation type="submission" date="2014-08" db="EMBL/GenBank/DDBJ databases">
        <title>Comparative genomics of the Paenibacillus odorifer group.</title>
        <authorList>
            <person name="den Bakker H.C."/>
            <person name="Tsai Y.-C."/>
            <person name="Martin N."/>
            <person name="Korlach J."/>
            <person name="Wiedmann M."/>
        </authorList>
    </citation>
    <scope>NUCLEOTIDE SEQUENCE [LARGE SCALE GENOMIC DNA]</scope>
    <source>
        <strain evidence="5 6">DSM 1735</strain>
    </source>
</reference>
<dbReference type="PIRSF" id="PIRSF004761">
    <property type="entry name" value="Hydrgn_mat_HypA"/>
    <property type="match status" value="1"/>
</dbReference>
<dbReference type="InterPro" id="IPR000688">
    <property type="entry name" value="HypA/HybF"/>
</dbReference>
<organism evidence="5 6">
    <name type="scientific">Paenibacillus durus</name>
    <name type="common">Paenibacillus azotofixans</name>
    <dbReference type="NCBI Taxonomy" id="44251"/>
    <lineage>
        <taxon>Bacteria</taxon>
        <taxon>Bacillati</taxon>
        <taxon>Bacillota</taxon>
        <taxon>Bacilli</taxon>
        <taxon>Bacillales</taxon>
        <taxon>Paenibacillaceae</taxon>
        <taxon>Paenibacillus</taxon>
    </lineage>
</organism>
<dbReference type="KEGG" id="pdu:PDUR_18920"/>
<dbReference type="AlphaFoldDB" id="A0A089HRN8"/>
<feature type="binding site" evidence="4">
    <location>
        <position position="89"/>
    </location>
    <ligand>
        <name>Zn(2+)</name>
        <dbReference type="ChEBI" id="CHEBI:29105"/>
    </ligand>
</feature>